<dbReference type="PANTHER" id="PTHR11069">
    <property type="entry name" value="GLUCOSYLCERAMIDASE"/>
    <property type="match status" value="1"/>
</dbReference>
<evidence type="ECO:0000256" key="6">
    <source>
        <dbReference type="ARBA" id="ARBA00022729"/>
    </source>
</evidence>
<dbReference type="GO" id="GO:0016241">
    <property type="term" value="P:regulation of macroautophagy"/>
    <property type="evidence" value="ECO:0007669"/>
    <property type="project" value="UniProtKB-ARBA"/>
</dbReference>
<dbReference type="GO" id="GO:0005102">
    <property type="term" value="F:signaling receptor binding"/>
    <property type="evidence" value="ECO:0007669"/>
    <property type="project" value="UniProtKB-ARBA"/>
</dbReference>
<evidence type="ECO:0000256" key="11">
    <source>
        <dbReference type="ARBA" id="ARBA00051345"/>
    </source>
</evidence>
<dbReference type="InterPro" id="IPR001139">
    <property type="entry name" value="Glyco_hydro_30"/>
</dbReference>
<comment type="pathway">
    <text evidence="2">Lipid metabolism; sphingolipid metabolism.</text>
</comment>
<evidence type="ECO:0000313" key="16">
    <source>
        <dbReference type="EMBL" id="KAJ8910784.1"/>
    </source>
</evidence>
<dbReference type="SUPFAM" id="SSF51445">
    <property type="entry name" value="(Trans)glycosidases"/>
    <property type="match status" value="1"/>
</dbReference>
<dbReference type="GO" id="GO:0005764">
    <property type="term" value="C:lysosome"/>
    <property type="evidence" value="ECO:0007669"/>
    <property type="project" value="UniProtKB-ARBA"/>
</dbReference>
<feature type="domain" description="Glycosyl hydrolase family 30 TIM-barrel" evidence="14">
    <location>
        <begin position="95"/>
        <end position="440"/>
    </location>
</feature>
<dbReference type="EMBL" id="JANEYG010000244">
    <property type="protein sequence ID" value="KAJ8910784.1"/>
    <property type="molecule type" value="Genomic_DNA"/>
</dbReference>
<dbReference type="SUPFAM" id="SSF51011">
    <property type="entry name" value="Glycosyl hydrolase domain"/>
    <property type="match status" value="1"/>
</dbReference>
<sequence length="507" mass="57168">MKVAFSLVLCLIGFHGILASDCLPRDYGNDGTVCVCNTDHCDTVTPVEQESEGNYIIYTSNKAGLRFNIGRGTFTQNNLTAETINIDQNTTYQEILGWGGAFTDATGININSLSSETRTRLLRSYFSNEGLEYSLCRVPIGGTDFSTHGYTYVNETEPDVELNTFSLRTEDYQLKIPLIQAALNLSENNLKLFASAWIAPTWMKLNGQYAGTLGYLKTEMYQPWANYFLKFLEQYRNQNITFWGITTGNEPSLATTTSDIPSVAWTSTEMLNWINNNLGPTLRNSTFSNIAIMAIDDQRFFYPWYVDLLFINANVRNYVNGLAVHWYWDEEFPPSLLTSTHNEYPEKFILATEACLGDGDNDVPVLLGSWARGERYISSIIEDTNHWTSGWLDWNMALDETGGPTYINNNVDSPIIVNATADEFYKQPMYYAIGHFSKFVPRGSVRISSTQFSSDIPVTAFRRPDSGVVVVILNQRNEDVPIVIMDESRGKISTNLTASSFTTVLYW</sequence>
<feature type="signal peptide" evidence="13">
    <location>
        <begin position="1"/>
        <end position="19"/>
    </location>
</feature>
<evidence type="ECO:0000256" key="12">
    <source>
        <dbReference type="RuleBase" id="RU361188"/>
    </source>
</evidence>
<evidence type="ECO:0000256" key="9">
    <source>
        <dbReference type="ARBA" id="ARBA00023098"/>
    </source>
</evidence>
<dbReference type="GO" id="GO:0006680">
    <property type="term" value="P:glucosylceramide catabolic process"/>
    <property type="evidence" value="ECO:0007669"/>
    <property type="project" value="UniProtKB-ARBA"/>
</dbReference>
<dbReference type="AlphaFoldDB" id="A0AAV8V989"/>
<dbReference type="EC" id="3.2.1.45" evidence="5 12"/>
<gene>
    <name evidence="16" type="ORF">NQ315_015125</name>
</gene>
<evidence type="ECO:0000256" key="7">
    <source>
        <dbReference type="ARBA" id="ARBA00022801"/>
    </source>
</evidence>
<comment type="similarity">
    <text evidence="4 12">Belongs to the glycosyl hydrolase 30 family.</text>
</comment>
<evidence type="ECO:0000256" key="8">
    <source>
        <dbReference type="ARBA" id="ARBA00022919"/>
    </source>
</evidence>
<dbReference type="GO" id="GO:0005774">
    <property type="term" value="C:vacuolar membrane"/>
    <property type="evidence" value="ECO:0007669"/>
    <property type="project" value="UniProtKB-ARBA"/>
</dbReference>
<evidence type="ECO:0000256" key="2">
    <source>
        <dbReference type="ARBA" id="ARBA00004760"/>
    </source>
</evidence>
<dbReference type="GO" id="GO:0004348">
    <property type="term" value="F:glucosylceramidase activity"/>
    <property type="evidence" value="ECO:0007669"/>
    <property type="project" value="UniProtKB-EC"/>
</dbReference>
<dbReference type="GO" id="GO:0042391">
    <property type="term" value="P:regulation of membrane potential"/>
    <property type="evidence" value="ECO:0007669"/>
    <property type="project" value="UniProtKB-ARBA"/>
</dbReference>
<dbReference type="InterPro" id="IPR033452">
    <property type="entry name" value="GH30_C"/>
</dbReference>
<dbReference type="GO" id="GO:0008202">
    <property type="term" value="P:steroid metabolic process"/>
    <property type="evidence" value="ECO:0007669"/>
    <property type="project" value="UniProtKB-ARBA"/>
</dbReference>
<comment type="catalytic activity">
    <reaction evidence="11">
        <text>an N-acyl-1-beta-D-glucosyl-15-methylhexadecasphing-4-enine + H2O = an N-acyl-15-methylhexadecasphing-4-enine + D-glucose</text>
        <dbReference type="Rhea" id="RHEA:34755"/>
        <dbReference type="ChEBI" id="CHEBI:4167"/>
        <dbReference type="ChEBI" id="CHEBI:15377"/>
        <dbReference type="ChEBI" id="CHEBI:70815"/>
        <dbReference type="ChEBI" id="CHEBI:70846"/>
    </reaction>
    <physiologicalReaction direction="left-to-right" evidence="11">
        <dbReference type="Rhea" id="RHEA:34756"/>
    </physiologicalReaction>
</comment>
<evidence type="ECO:0000256" key="13">
    <source>
        <dbReference type="SAM" id="SignalP"/>
    </source>
</evidence>
<accession>A0AAV8V989</accession>
<keyword evidence="12" id="KW-0326">Glycosidase</keyword>
<comment type="catalytic activity">
    <reaction evidence="1">
        <text>a beta-D-glucosyl-(1&lt;-&gt;1')-N-acylsphing-4-enine + H2O = an N-acylsphing-4-enine + D-glucose</text>
        <dbReference type="Rhea" id="RHEA:13269"/>
        <dbReference type="ChEBI" id="CHEBI:4167"/>
        <dbReference type="ChEBI" id="CHEBI:15377"/>
        <dbReference type="ChEBI" id="CHEBI:22801"/>
        <dbReference type="ChEBI" id="CHEBI:52639"/>
        <dbReference type="EC" id="3.2.1.45"/>
    </reaction>
    <physiologicalReaction direction="left-to-right" evidence="1">
        <dbReference type="Rhea" id="RHEA:13270"/>
    </physiologicalReaction>
</comment>
<comment type="catalytic activity">
    <reaction evidence="10">
        <text>a beta-D-glucosylceramide + H2O = an N-acyl-sphingoid base + D-glucose</text>
        <dbReference type="Rhea" id="RHEA:81447"/>
        <dbReference type="ChEBI" id="CHEBI:4167"/>
        <dbReference type="ChEBI" id="CHEBI:15377"/>
        <dbReference type="ChEBI" id="CHEBI:83264"/>
        <dbReference type="ChEBI" id="CHEBI:83273"/>
    </reaction>
    <physiologicalReaction direction="left-to-right" evidence="10">
        <dbReference type="Rhea" id="RHEA:81448"/>
    </physiologicalReaction>
</comment>
<evidence type="ECO:0000256" key="5">
    <source>
        <dbReference type="ARBA" id="ARBA00012658"/>
    </source>
</evidence>
<dbReference type="InterPro" id="IPR017853">
    <property type="entry name" value="GH"/>
</dbReference>
<dbReference type="InterPro" id="IPR033453">
    <property type="entry name" value="Glyco_hydro_30_TIM-barrel"/>
</dbReference>
<dbReference type="FunFam" id="3.20.20.80:FF:000030">
    <property type="entry name" value="Lysosomal acid glucosylceramidase"/>
    <property type="match status" value="1"/>
</dbReference>
<keyword evidence="6 13" id="KW-0732">Signal</keyword>
<comment type="caution">
    <text evidence="16">The sequence shown here is derived from an EMBL/GenBank/DDBJ whole genome shotgun (WGS) entry which is preliminary data.</text>
</comment>
<feature type="domain" description="Glycosyl hydrolase family 30 beta sandwich" evidence="15">
    <location>
        <begin position="443"/>
        <end position="504"/>
    </location>
</feature>
<organism evidence="16 17">
    <name type="scientific">Exocentrus adspersus</name>
    <dbReference type="NCBI Taxonomy" id="1586481"/>
    <lineage>
        <taxon>Eukaryota</taxon>
        <taxon>Metazoa</taxon>
        <taxon>Ecdysozoa</taxon>
        <taxon>Arthropoda</taxon>
        <taxon>Hexapoda</taxon>
        <taxon>Insecta</taxon>
        <taxon>Pterygota</taxon>
        <taxon>Neoptera</taxon>
        <taxon>Endopterygota</taxon>
        <taxon>Coleoptera</taxon>
        <taxon>Polyphaga</taxon>
        <taxon>Cucujiformia</taxon>
        <taxon>Chrysomeloidea</taxon>
        <taxon>Cerambycidae</taxon>
        <taxon>Lamiinae</taxon>
        <taxon>Acanthocinini</taxon>
        <taxon>Exocentrus</taxon>
    </lineage>
</organism>
<dbReference type="PANTHER" id="PTHR11069:SF23">
    <property type="entry name" value="LYSOSOMAL ACID GLUCOSYLCERAMIDASE"/>
    <property type="match status" value="1"/>
</dbReference>
<dbReference type="GO" id="GO:0006914">
    <property type="term" value="P:autophagy"/>
    <property type="evidence" value="ECO:0007669"/>
    <property type="project" value="UniProtKB-ARBA"/>
</dbReference>
<keyword evidence="8 12" id="KW-0746">Sphingolipid metabolism</keyword>
<evidence type="ECO:0000256" key="1">
    <source>
        <dbReference type="ARBA" id="ARBA00001013"/>
    </source>
</evidence>
<dbReference type="Gene3D" id="3.20.20.80">
    <property type="entry name" value="Glycosidases"/>
    <property type="match status" value="1"/>
</dbReference>
<protein>
    <recommendedName>
        <fullName evidence="5 12">Glucosylceramidase</fullName>
        <ecNumber evidence="5 12">3.2.1.45</ecNumber>
    </recommendedName>
</protein>
<dbReference type="PRINTS" id="PR00843">
    <property type="entry name" value="GLHYDRLASE30"/>
</dbReference>
<evidence type="ECO:0000259" key="15">
    <source>
        <dbReference type="Pfam" id="PF17189"/>
    </source>
</evidence>
<proteinExistence type="inferred from homology"/>
<keyword evidence="9 12" id="KW-0443">Lipid metabolism</keyword>
<evidence type="ECO:0000256" key="3">
    <source>
        <dbReference type="ARBA" id="ARBA00004991"/>
    </source>
</evidence>
<dbReference type="Pfam" id="PF02055">
    <property type="entry name" value="Glyco_hydro_30"/>
    <property type="match status" value="1"/>
</dbReference>
<evidence type="ECO:0000259" key="14">
    <source>
        <dbReference type="Pfam" id="PF02055"/>
    </source>
</evidence>
<dbReference type="Proteomes" id="UP001159042">
    <property type="component" value="Unassembled WGS sequence"/>
</dbReference>
<keyword evidence="7 12" id="KW-0378">Hydrolase</keyword>
<dbReference type="GO" id="GO:0006066">
    <property type="term" value="P:alcohol metabolic process"/>
    <property type="evidence" value="ECO:0007669"/>
    <property type="project" value="UniProtKB-ARBA"/>
</dbReference>
<evidence type="ECO:0000256" key="10">
    <source>
        <dbReference type="ARBA" id="ARBA00050474"/>
    </source>
</evidence>
<reference evidence="16 17" key="1">
    <citation type="journal article" date="2023" name="Insect Mol. Biol.">
        <title>Genome sequencing provides insights into the evolution of gene families encoding plant cell wall-degrading enzymes in longhorned beetles.</title>
        <authorList>
            <person name="Shin N.R."/>
            <person name="Okamura Y."/>
            <person name="Kirsch R."/>
            <person name="Pauchet Y."/>
        </authorList>
    </citation>
    <scope>NUCLEOTIDE SEQUENCE [LARGE SCALE GENOMIC DNA]</scope>
    <source>
        <strain evidence="16">EAD_L_NR</strain>
    </source>
</reference>
<dbReference type="GO" id="GO:0007040">
    <property type="term" value="P:lysosome organization"/>
    <property type="evidence" value="ECO:0007669"/>
    <property type="project" value="UniProtKB-ARBA"/>
</dbReference>
<evidence type="ECO:0000313" key="17">
    <source>
        <dbReference type="Proteomes" id="UP001159042"/>
    </source>
</evidence>
<dbReference type="Pfam" id="PF17189">
    <property type="entry name" value="Glyco_hydro_30C"/>
    <property type="match status" value="1"/>
</dbReference>
<dbReference type="GO" id="GO:0051246">
    <property type="term" value="P:regulation of protein metabolic process"/>
    <property type="evidence" value="ECO:0007669"/>
    <property type="project" value="UniProtKB-ARBA"/>
</dbReference>
<dbReference type="GO" id="GO:0016758">
    <property type="term" value="F:hexosyltransferase activity"/>
    <property type="evidence" value="ECO:0007669"/>
    <property type="project" value="UniProtKB-ARBA"/>
</dbReference>
<feature type="chain" id="PRO_5043798827" description="Glucosylceramidase" evidence="13">
    <location>
        <begin position="20"/>
        <end position="507"/>
    </location>
</feature>
<dbReference type="GO" id="GO:0010605">
    <property type="term" value="P:negative regulation of macromolecule metabolic process"/>
    <property type="evidence" value="ECO:0007669"/>
    <property type="project" value="UniProtKB-ARBA"/>
</dbReference>
<dbReference type="GO" id="GO:0032006">
    <property type="term" value="P:regulation of TOR signaling"/>
    <property type="evidence" value="ECO:0007669"/>
    <property type="project" value="UniProtKB-ARBA"/>
</dbReference>
<dbReference type="GO" id="GO:0030163">
    <property type="term" value="P:protein catabolic process"/>
    <property type="evidence" value="ECO:0007669"/>
    <property type="project" value="UniProtKB-ARBA"/>
</dbReference>
<keyword evidence="17" id="KW-1185">Reference proteome</keyword>
<comment type="pathway">
    <text evidence="3">Sphingolipid metabolism.</text>
</comment>
<evidence type="ECO:0000256" key="4">
    <source>
        <dbReference type="ARBA" id="ARBA00005382"/>
    </source>
</evidence>
<name>A0AAV8V989_9CUCU</name>